<organism evidence="1 2">
    <name type="scientific">Phytophthora cactorum</name>
    <dbReference type="NCBI Taxonomy" id="29920"/>
    <lineage>
        <taxon>Eukaryota</taxon>
        <taxon>Sar</taxon>
        <taxon>Stramenopiles</taxon>
        <taxon>Oomycota</taxon>
        <taxon>Peronosporomycetes</taxon>
        <taxon>Peronosporales</taxon>
        <taxon>Peronosporaceae</taxon>
        <taxon>Phytophthora</taxon>
    </lineage>
</organism>
<protein>
    <submittedName>
        <fullName evidence="1">Uncharacterized protein</fullName>
    </submittedName>
</protein>
<dbReference type="EMBL" id="RCMK01000826">
    <property type="protein sequence ID" value="KAG2910943.1"/>
    <property type="molecule type" value="Genomic_DNA"/>
</dbReference>
<dbReference type="Proteomes" id="UP000736787">
    <property type="component" value="Unassembled WGS sequence"/>
</dbReference>
<accession>A0A8T1C216</accession>
<dbReference type="AlphaFoldDB" id="A0A8T1C216"/>
<proteinExistence type="predicted"/>
<evidence type="ECO:0000313" key="1">
    <source>
        <dbReference type="EMBL" id="KAG2910943.1"/>
    </source>
</evidence>
<gene>
    <name evidence="1" type="ORF">PC117_g19260</name>
</gene>
<sequence>MWRPSTPNADLARALPEKLHTNSPFLSRSYQL</sequence>
<comment type="caution">
    <text evidence="1">The sequence shown here is derived from an EMBL/GenBank/DDBJ whole genome shotgun (WGS) entry which is preliminary data.</text>
</comment>
<reference evidence="1" key="1">
    <citation type="submission" date="2018-10" db="EMBL/GenBank/DDBJ databases">
        <title>Effector identification in a new, highly contiguous assembly of the strawberry crown rot pathogen Phytophthora cactorum.</title>
        <authorList>
            <person name="Armitage A.D."/>
            <person name="Nellist C.F."/>
            <person name="Bates H."/>
            <person name="Vickerstaff R.J."/>
            <person name="Harrison R.J."/>
        </authorList>
    </citation>
    <scope>NUCLEOTIDE SEQUENCE</scope>
    <source>
        <strain evidence="1">4040</strain>
    </source>
</reference>
<name>A0A8T1C216_9STRA</name>
<evidence type="ECO:0000313" key="2">
    <source>
        <dbReference type="Proteomes" id="UP000736787"/>
    </source>
</evidence>